<sequence length="445" mass="50512">MKDAPPHIQSNASEQDNDALFSQIHTKFANFKKNNPKSTLFLDDKTSKMKIKNPWGDDSLSIDVPDDPESLASLASHMENIFLPERFTAIYHKKEKDLEFIFTAFTLSNAAKEIASRHFSFHLNGKTHICEYAASSDNLIAIAKNIKMVSQSVTDYRNLQSFMLYAFKTDNTESLTSTLSAATIGEPISFWVRNVDWDDNKILAIVRNLNFMMSYYDYLSPNIIIHTPATEQTTNQPRPRYKIGSFPKEINATELDENILAFWMASKSGDPIQRFLFSYRIIEYISFTYLDAEARNTIKRAIKSPHALHNIEKTTDLVVGAIQGCKLSDVQKLEAVIKELVDPENLWNEISCDTDAFSKSIDFDGGVKLNSLINNGWKFEDFQVNGIDKFCKQIREIRNALSHGREQKTSMVIAPTTKNFSLLRPWAALIAAAAEDIIINRTSIH</sequence>
<accession>A0ABX0KNK5</accession>
<dbReference type="EMBL" id="WOTE01000005">
    <property type="protein sequence ID" value="NHO39961.1"/>
    <property type="molecule type" value="Genomic_DNA"/>
</dbReference>
<name>A0ABX0KNK5_9PROT</name>
<evidence type="ECO:0008006" key="3">
    <source>
        <dbReference type="Google" id="ProtNLM"/>
    </source>
</evidence>
<protein>
    <recommendedName>
        <fullName evidence="3">Apea-like HEPN domain-containing protein</fullName>
    </recommendedName>
</protein>
<comment type="caution">
    <text evidence="1">The sequence shown here is derived from an EMBL/GenBank/DDBJ whole genome shotgun (WGS) entry which is preliminary data.</text>
</comment>
<gene>
    <name evidence="1" type="ORF">GOB80_09775</name>
</gene>
<evidence type="ECO:0000313" key="1">
    <source>
        <dbReference type="EMBL" id="NHO39961.1"/>
    </source>
</evidence>
<evidence type="ECO:0000313" key="2">
    <source>
        <dbReference type="Proteomes" id="UP000657200"/>
    </source>
</evidence>
<keyword evidence="2" id="KW-1185">Reference proteome</keyword>
<proteinExistence type="predicted"/>
<dbReference type="Proteomes" id="UP000657200">
    <property type="component" value="Unassembled WGS sequence"/>
</dbReference>
<reference evidence="1 2" key="1">
    <citation type="journal article" date="2020" name="Int. J. Syst. Evol. Microbiol.">
        <title>Novel acetic acid bacteria from cider fermentations: Acetobacter conturbans sp. nov. and Acetobacter fallax sp. nov.</title>
        <authorList>
            <person name="Sombolestani A.S."/>
            <person name="Cleenwerck I."/>
            <person name="Cnockaert M."/>
            <person name="Borremans W."/>
            <person name="Wieme A.D."/>
            <person name="De Vuyst L."/>
            <person name="Vandamme P."/>
        </authorList>
    </citation>
    <scope>NUCLEOTIDE SEQUENCE [LARGE SCALE GENOMIC DNA]</scope>
    <source>
        <strain evidence="1 2">LMG 23848</strain>
    </source>
</reference>
<organism evidence="1 2">
    <name type="scientific">Acetobacter ghanensis</name>
    <dbReference type="NCBI Taxonomy" id="431306"/>
    <lineage>
        <taxon>Bacteria</taxon>
        <taxon>Pseudomonadati</taxon>
        <taxon>Pseudomonadota</taxon>
        <taxon>Alphaproteobacteria</taxon>
        <taxon>Acetobacterales</taxon>
        <taxon>Acetobacteraceae</taxon>
        <taxon>Acetobacter</taxon>
    </lineage>
</organism>
<dbReference type="RefSeq" id="WP_173568035.1">
    <property type="nucleotide sequence ID" value="NZ_WOTE01000005.1"/>
</dbReference>